<dbReference type="Pfam" id="PF08241">
    <property type="entry name" value="Methyltransf_11"/>
    <property type="match status" value="1"/>
</dbReference>
<protein>
    <submittedName>
        <fullName evidence="2">Class I SAM-dependent methyltransferase</fullName>
    </submittedName>
</protein>
<proteinExistence type="predicted"/>
<keyword evidence="2" id="KW-0489">Methyltransferase</keyword>
<dbReference type="SUPFAM" id="SSF53335">
    <property type="entry name" value="S-adenosyl-L-methionine-dependent methyltransferases"/>
    <property type="match status" value="1"/>
</dbReference>
<accession>A0ABU8HD54</accession>
<dbReference type="CDD" id="cd02440">
    <property type="entry name" value="AdoMet_MTases"/>
    <property type="match status" value="1"/>
</dbReference>
<dbReference type="Proteomes" id="UP001312865">
    <property type="component" value="Unassembled WGS sequence"/>
</dbReference>
<keyword evidence="3" id="KW-1185">Reference proteome</keyword>
<evidence type="ECO:0000313" key="2">
    <source>
        <dbReference type="EMBL" id="MEI5907092.1"/>
    </source>
</evidence>
<keyword evidence="2" id="KW-0808">Transferase</keyword>
<dbReference type="PANTHER" id="PTHR43591">
    <property type="entry name" value="METHYLTRANSFERASE"/>
    <property type="match status" value="1"/>
</dbReference>
<evidence type="ECO:0000313" key="3">
    <source>
        <dbReference type="Proteomes" id="UP001312865"/>
    </source>
</evidence>
<dbReference type="RefSeq" id="WP_336586533.1">
    <property type="nucleotide sequence ID" value="NZ_JBBAXC010000006.1"/>
</dbReference>
<organism evidence="2 3">
    <name type="scientific">Bacillus spongiae</name>
    <dbReference type="NCBI Taxonomy" id="2683610"/>
    <lineage>
        <taxon>Bacteria</taxon>
        <taxon>Bacillati</taxon>
        <taxon>Bacillota</taxon>
        <taxon>Bacilli</taxon>
        <taxon>Bacillales</taxon>
        <taxon>Bacillaceae</taxon>
        <taxon>Bacillus</taxon>
    </lineage>
</organism>
<name>A0ABU8HD54_9BACI</name>
<sequence length="257" mass="29623">MDIKKKVQEQFGQFAGNYVTSEIHAKGEDLHTLIALSGVKPKDVVLDIATGGGHVANGIAPFAKKVVALDLTEKMLKEAERFIRQNGYENVEFIKGDAEKLPFPSKTFSAVTCRIAPHHFPNVNDFVLESYRVLKDGGTFLLIDNVVPEQNELDIFYNEIEKKRDPSHFRAWKKTEWLTMIERVGFEVEQLTSFWKMFTFESWFARMGLPVQEKRELEQYMLSASPETRNYYRVKEENGRVVSFQGKSVLIKAKKRH</sequence>
<dbReference type="EMBL" id="JBBAXC010000006">
    <property type="protein sequence ID" value="MEI5907092.1"/>
    <property type="molecule type" value="Genomic_DNA"/>
</dbReference>
<dbReference type="PANTHER" id="PTHR43591:SF24">
    <property type="entry name" value="2-METHOXY-6-POLYPRENYL-1,4-BENZOQUINOL METHYLASE, MITOCHONDRIAL"/>
    <property type="match status" value="1"/>
</dbReference>
<dbReference type="GO" id="GO:0032259">
    <property type="term" value="P:methylation"/>
    <property type="evidence" value="ECO:0007669"/>
    <property type="project" value="UniProtKB-KW"/>
</dbReference>
<dbReference type="InterPro" id="IPR013216">
    <property type="entry name" value="Methyltransf_11"/>
</dbReference>
<comment type="caution">
    <text evidence="2">The sequence shown here is derived from an EMBL/GenBank/DDBJ whole genome shotgun (WGS) entry which is preliminary data.</text>
</comment>
<evidence type="ECO:0000259" key="1">
    <source>
        <dbReference type="Pfam" id="PF08241"/>
    </source>
</evidence>
<dbReference type="InterPro" id="IPR029063">
    <property type="entry name" value="SAM-dependent_MTases_sf"/>
</dbReference>
<feature type="domain" description="Methyltransferase type 11" evidence="1">
    <location>
        <begin position="46"/>
        <end position="141"/>
    </location>
</feature>
<dbReference type="Gene3D" id="3.40.50.150">
    <property type="entry name" value="Vaccinia Virus protein VP39"/>
    <property type="match status" value="1"/>
</dbReference>
<reference evidence="2 3" key="1">
    <citation type="journal article" date="2018" name="J. Microbiol.">
        <title>Bacillus spongiae sp. nov., isolated from sponge of Jeju Island.</title>
        <authorList>
            <person name="Lee G.E."/>
            <person name="Im W.T."/>
            <person name="Park J.S."/>
        </authorList>
    </citation>
    <scope>NUCLEOTIDE SEQUENCE [LARGE SCALE GENOMIC DNA]</scope>
    <source>
        <strain evidence="2 3">135PIL107-10</strain>
    </source>
</reference>
<dbReference type="GO" id="GO:0008168">
    <property type="term" value="F:methyltransferase activity"/>
    <property type="evidence" value="ECO:0007669"/>
    <property type="project" value="UniProtKB-KW"/>
</dbReference>
<gene>
    <name evidence="2" type="ORF">WAK64_08485</name>
</gene>